<dbReference type="PANTHER" id="PTHR42687">
    <property type="entry name" value="L-THREONINE 3-DEHYDROGENASE"/>
    <property type="match status" value="1"/>
</dbReference>
<evidence type="ECO:0000313" key="4">
    <source>
        <dbReference type="Proteomes" id="UP001597374"/>
    </source>
</evidence>
<dbReference type="Proteomes" id="UP001597374">
    <property type="component" value="Unassembled WGS sequence"/>
</dbReference>
<dbReference type="InterPro" id="IPR036291">
    <property type="entry name" value="NAD(P)-bd_dom_sf"/>
</dbReference>
<dbReference type="PANTHER" id="PTHR42687:SF1">
    <property type="entry name" value="L-THREONINE 3-DEHYDROGENASE, MITOCHONDRIAL"/>
    <property type="match status" value="1"/>
</dbReference>
<dbReference type="Gene3D" id="3.40.50.720">
    <property type="entry name" value="NAD(P)-binding Rossmann-like Domain"/>
    <property type="match status" value="1"/>
</dbReference>
<reference evidence="4" key="1">
    <citation type="journal article" date="2019" name="Int. J. Syst. Evol. Microbiol.">
        <title>The Global Catalogue of Microorganisms (GCM) 10K type strain sequencing project: providing services to taxonomists for standard genome sequencing and annotation.</title>
        <authorList>
            <consortium name="The Broad Institute Genomics Platform"/>
            <consortium name="The Broad Institute Genome Sequencing Center for Infectious Disease"/>
            <person name="Wu L."/>
            <person name="Ma J."/>
        </authorList>
    </citation>
    <scope>NUCLEOTIDE SEQUENCE [LARGE SCALE GENOMIC DNA]</scope>
    <source>
        <strain evidence="4">CGMCC 4.1782</strain>
    </source>
</reference>
<dbReference type="EMBL" id="JBHUIM010000001">
    <property type="protein sequence ID" value="MFD2246488.1"/>
    <property type="molecule type" value="Genomic_DNA"/>
</dbReference>
<protein>
    <submittedName>
        <fullName evidence="3">NAD-dependent epimerase/dehydratase family protein</fullName>
    </submittedName>
</protein>
<accession>A0ABW5CWV2</accession>
<dbReference type="SUPFAM" id="SSF51735">
    <property type="entry name" value="NAD(P)-binding Rossmann-fold domains"/>
    <property type="match status" value="1"/>
</dbReference>
<dbReference type="InterPro" id="IPR051225">
    <property type="entry name" value="NAD(P)_epim/dehydratase"/>
</dbReference>
<name>A0ABW5CWV2_9BACT</name>
<keyword evidence="4" id="KW-1185">Reference proteome</keyword>
<sequence length="325" mass="36456">MANTSDTVLVIGACGQLGSELTLELRNMYGGSNVVAADISAPKQADLRDSGPFEKVDVLDTKVLAELASKYKFKQIYHLAAVLSATGEKNPKFAWRLNMDGLFNVLDLALEQKVEKVYWPSSIAVFGPNTPRQNTPQHTIMDPNTVYGISKQAGERWCEYYFEKYGLDVRSLRYPGLIGYKALPGGGTTDYAVDIYHKALESEKFECFLSEDTYLPMMYMPDALKATLDLMHAPAEQVKVRSSYNLSAMSFSPKEIAASIRKHIPDFEITYKPDSRQQIADSWPQSIDDSAAQLDWGWKPAYNLDAMTEDMLLNLKKMKEEQTLA</sequence>
<comment type="similarity">
    <text evidence="1">Belongs to the NAD(P)-dependent epimerase/dehydratase family.</text>
</comment>
<evidence type="ECO:0000256" key="1">
    <source>
        <dbReference type="ARBA" id="ARBA00007637"/>
    </source>
</evidence>
<organism evidence="3 4">
    <name type="scientific">Pontibacter ruber</name>
    <dbReference type="NCBI Taxonomy" id="1343895"/>
    <lineage>
        <taxon>Bacteria</taxon>
        <taxon>Pseudomonadati</taxon>
        <taxon>Bacteroidota</taxon>
        <taxon>Cytophagia</taxon>
        <taxon>Cytophagales</taxon>
        <taxon>Hymenobacteraceae</taxon>
        <taxon>Pontibacter</taxon>
    </lineage>
</organism>
<feature type="domain" description="NAD-dependent epimerase/dehydratase" evidence="2">
    <location>
        <begin position="8"/>
        <end position="239"/>
    </location>
</feature>
<dbReference type="Pfam" id="PF01370">
    <property type="entry name" value="Epimerase"/>
    <property type="match status" value="1"/>
</dbReference>
<evidence type="ECO:0000313" key="3">
    <source>
        <dbReference type="EMBL" id="MFD2246488.1"/>
    </source>
</evidence>
<evidence type="ECO:0000259" key="2">
    <source>
        <dbReference type="Pfam" id="PF01370"/>
    </source>
</evidence>
<dbReference type="RefSeq" id="WP_250428278.1">
    <property type="nucleotide sequence ID" value="NZ_JALPRR010000001.1"/>
</dbReference>
<gene>
    <name evidence="3" type="ORF">ACFSKP_09505</name>
</gene>
<comment type="caution">
    <text evidence="3">The sequence shown here is derived from an EMBL/GenBank/DDBJ whole genome shotgun (WGS) entry which is preliminary data.</text>
</comment>
<dbReference type="InterPro" id="IPR001509">
    <property type="entry name" value="Epimerase_deHydtase"/>
</dbReference>
<proteinExistence type="inferred from homology"/>